<comment type="caution">
    <text evidence="6">The sequence shown here is derived from an EMBL/GenBank/DDBJ whole genome shotgun (WGS) entry which is preliminary data.</text>
</comment>
<keyword evidence="7" id="KW-1185">Reference proteome</keyword>
<accession>A0AAD9DL88</accession>
<evidence type="ECO:0000313" key="7">
    <source>
        <dbReference type="Proteomes" id="UP001239994"/>
    </source>
</evidence>
<proteinExistence type="predicted"/>
<reference evidence="6" key="1">
    <citation type="submission" date="2023-03" db="EMBL/GenBank/DDBJ databases">
        <title>Electrophorus voltai genome.</title>
        <authorList>
            <person name="Bian C."/>
        </authorList>
    </citation>
    <scope>NUCLEOTIDE SEQUENCE</scope>
    <source>
        <strain evidence="6">CB-2022</strain>
        <tissue evidence="6">Muscle</tissue>
    </source>
</reference>
<dbReference type="EMBL" id="JAROKS010000024">
    <property type="protein sequence ID" value="KAK1786690.1"/>
    <property type="molecule type" value="Genomic_DNA"/>
</dbReference>
<evidence type="ECO:0000256" key="1">
    <source>
        <dbReference type="ARBA" id="ARBA00022679"/>
    </source>
</evidence>
<evidence type="ECO:0000256" key="3">
    <source>
        <dbReference type="PROSITE-ProRule" id="PRU00104"/>
    </source>
</evidence>
<dbReference type="InterPro" id="IPR000569">
    <property type="entry name" value="HECT_dom"/>
</dbReference>
<comment type="caution">
    <text evidence="3">Lacks conserved residue(s) required for the propagation of feature annotation.</text>
</comment>
<organism evidence="6 7">
    <name type="scientific">Electrophorus voltai</name>
    <dbReference type="NCBI Taxonomy" id="2609070"/>
    <lineage>
        <taxon>Eukaryota</taxon>
        <taxon>Metazoa</taxon>
        <taxon>Chordata</taxon>
        <taxon>Craniata</taxon>
        <taxon>Vertebrata</taxon>
        <taxon>Euteleostomi</taxon>
        <taxon>Actinopterygii</taxon>
        <taxon>Neopterygii</taxon>
        <taxon>Teleostei</taxon>
        <taxon>Ostariophysi</taxon>
        <taxon>Gymnotiformes</taxon>
        <taxon>Gymnotoidei</taxon>
        <taxon>Gymnotidae</taxon>
        <taxon>Electrophorus</taxon>
    </lineage>
</organism>
<feature type="region of interest" description="Disordered" evidence="4">
    <location>
        <begin position="1"/>
        <end position="233"/>
    </location>
</feature>
<protein>
    <recommendedName>
        <fullName evidence="5">HECT domain-containing protein</fullName>
    </recommendedName>
</protein>
<feature type="compositionally biased region" description="Polar residues" evidence="4">
    <location>
        <begin position="194"/>
        <end position="230"/>
    </location>
</feature>
<evidence type="ECO:0000313" key="6">
    <source>
        <dbReference type="EMBL" id="KAK1786690.1"/>
    </source>
</evidence>
<feature type="domain" description="HECT" evidence="5">
    <location>
        <begin position="287"/>
        <end position="312"/>
    </location>
</feature>
<dbReference type="GO" id="GO:0004842">
    <property type="term" value="F:ubiquitin-protein transferase activity"/>
    <property type="evidence" value="ECO:0007669"/>
    <property type="project" value="InterPro"/>
</dbReference>
<evidence type="ECO:0000256" key="4">
    <source>
        <dbReference type="SAM" id="MobiDB-lite"/>
    </source>
</evidence>
<evidence type="ECO:0000259" key="5">
    <source>
        <dbReference type="PROSITE" id="PS50237"/>
    </source>
</evidence>
<dbReference type="AlphaFoldDB" id="A0AAD9DL88"/>
<gene>
    <name evidence="6" type="ORF">P4O66_017082</name>
</gene>
<dbReference type="Gene3D" id="3.90.1750.10">
    <property type="entry name" value="Hect, E3 ligase catalytic domains"/>
    <property type="match status" value="1"/>
</dbReference>
<dbReference type="PROSITE" id="PS50237">
    <property type="entry name" value="HECT"/>
    <property type="match status" value="1"/>
</dbReference>
<name>A0AAD9DL88_9TELE</name>
<dbReference type="SUPFAM" id="SSF56204">
    <property type="entry name" value="Hect, E3 ligase catalytic domain"/>
    <property type="match status" value="1"/>
</dbReference>
<dbReference type="InterPro" id="IPR035983">
    <property type="entry name" value="Hect_E3_ubiquitin_ligase"/>
</dbReference>
<dbReference type="Proteomes" id="UP001239994">
    <property type="component" value="Unassembled WGS sequence"/>
</dbReference>
<keyword evidence="1" id="KW-0808">Transferase</keyword>
<evidence type="ECO:0000256" key="2">
    <source>
        <dbReference type="ARBA" id="ARBA00022786"/>
    </source>
</evidence>
<keyword evidence="2 3" id="KW-0833">Ubl conjugation pathway</keyword>
<sequence length="480" mass="51554">MPGWAEAPERGGFWGKRMPEQVFRPLGQVSPTTATQPSAPPGEVPPTTARQVIAPPGEVPPTTARQVIAPPGQVPPTTARQVIAPPGQVPPTTARQVIAPPGQVPPTTARQVIAPPGQVPPTTARQVIAPPGQVPPTTARQVIAPPGQVPPTTARQVIATPGQVSPTTARQVIAPPGQVPPTTARQVIAPPSQVLPTNSSQPFALQGLTPPTTSSQDSAPTDQVLSTTASHHPENDKDLVQILKGFQEDHIDLNMSSTVIATHKYILICAYTALARSYFDSHKVPNIEFVGEIAEDHGGPRREFFRLMMFELQQNLGVFVCRPGQLIFSYDKTALANNKFYTAGKLTAWSIMHNGPGLRCLNRELYLLMCGQKPDLPSFDHGNFQDQELQSKLAKVSASDSHGTHNPLRTPLTLQPKAFFLQGYPSHPGDVFASERSLHGLTCYRATLQADAGLLVPTSRFLPLTPPVHAPERAAVNARL</sequence>